<dbReference type="RefSeq" id="WP_224313968.1">
    <property type="nucleotide sequence ID" value="NZ_JAIRBM010000010.1"/>
</dbReference>
<evidence type="ECO:0008006" key="4">
    <source>
        <dbReference type="Google" id="ProtNLM"/>
    </source>
</evidence>
<reference evidence="2 3" key="1">
    <citation type="submission" date="2021-09" db="EMBL/GenBank/DDBJ databases">
        <title>The complete genome sequence of a new microorganism.</title>
        <authorList>
            <person name="Zi Z."/>
        </authorList>
    </citation>
    <scope>NUCLEOTIDE SEQUENCE [LARGE SCALE GENOMIC DNA]</scope>
    <source>
        <strain evidence="2 3">WGZ8</strain>
    </source>
</reference>
<name>A0ABS7VQV8_9HYPH</name>
<feature type="signal peptide" evidence="1">
    <location>
        <begin position="1"/>
        <end position="21"/>
    </location>
</feature>
<dbReference type="SUPFAM" id="SSF74653">
    <property type="entry name" value="TolA/TonB C-terminal domain"/>
    <property type="match status" value="1"/>
</dbReference>
<gene>
    <name evidence="2" type="ORF">K9B37_14570</name>
</gene>
<dbReference type="EMBL" id="JAIRBM010000010">
    <property type="protein sequence ID" value="MBZ6077500.1"/>
    <property type="molecule type" value="Genomic_DNA"/>
</dbReference>
<comment type="caution">
    <text evidence="2">The sequence shown here is derived from an EMBL/GenBank/DDBJ whole genome shotgun (WGS) entry which is preliminary data.</text>
</comment>
<keyword evidence="1" id="KW-0732">Signal</keyword>
<dbReference type="Proteomes" id="UP000704176">
    <property type="component" value="Unassembled WGS sequence"/>
</dbReference>
<evidence type="ECO:0000313" key="2">
    <source>
        <dbReference type="EMBL" id="MBZ6077500.1"/>
    </source>
</evidence>
<accession>A0ABS7VQV8</accession>
<proteinExistence type="predicted"/>
<keyword evidence="3" id="KW-1185">Reference proteome</keyword>
<evidence type="ECO:0000313" key="3">
    <source>
        <dbReference type="Proteomes" id="UP000704176"/>
    </source>
</evidence>
<dbReference type="Gene3D" id="3.30.1150.10">
    <property type="match status" value="1"/>
</dbReference>
<evidence type="ECO:0000256" key="1">
    <source>
        <dbReference type="SAM" id="SignalP"/>
    </source>
</evidence>
<organism evidence="2 3">
    <name type="scientific">Microvirga puerhi</name>
    <dbReference type="NCBI Taxonomy" id="2876078"/>
    <lineage>
        <taxon>Bacteria</taxon>
        <taxon>Pseudomonadati</taxon>
        <taxon>Pseudomonadota</taxon>
        <taxon>Alphaproteobacteria</taxon>
        <taxon>Hyphomicrobiales</taxon>
        <taxon>Methylobacteriaceae</taxon>
        <taxon>Microvirga</taxon>
    </lineage>
</organism>
<feature type="chain" id="PRO_5045758144" description="Cell envelope integrity protein TolA" evidence="1">
    <location>
        <begin position="22"/>
        <end position="118"/>
    </location>
</feature>
<protein>
    <recommendedName>
        <fullName evidence="4">Cell envelope integrity protein TolA</fullName>
    </recommendedName>
</protein>
<sequence>MIRFVPALASLILLGSIPAQAMAFEHRDAFLRSLRDQISRCYMAPIGASSARVRLEIRLRRDGSLAGPVKVIGQAPDTATAKAAIRSIQRCSPFQFGAEFRSSYDQWKRLQIEFETSQ</sequence>